<keyword evidence="5 8" id="KW-1133">Transmembrane helix</keyword>
<evidence type="ECO:0000256" key="1">
    <source>
        <dbReference type="ARBA" id="ARBA00004167"/>
    </source>
</evidence>
<keyword evidence="4" id="KW-0735">Signal-anchor</keyword>
<evidence type="ECO:0000313" key="12">
    <source>
        <dbReference type="Proteomes" id="UP000626092"/>
    </source>
</evidence>
<dbReference type="InterPro" id="IPR004033">
    <property type="entry name" value="UbiE/COQ5_MeTrFase"/>
</dbReference>
<dbReference type="Gene3D" id="3.40.50.150">
    <property type="entry name" value="Vaccinia Virus protein VP39"/>
    <property type="match status" value="1"/>
</dbReference>
<feature type="compositionally biased region" description="Low complexity" evidence="7">
    <location>
        <begin position="312"/>
        <end position="323"/>
    </location>
</feature>
<dbReference type="Pfam" id="PF01209">
    <property type="entry name" value="Ubie_methyltran"/>
    <property type="match status" value="1"/>
</dbReference>
<gene>
    <name evidence="11" type="ORF">RHSIM_Rhsim12G0042600</name>
</gene>
<comment type="similarity">
    <text evidence="2">Belongs to the PC-esterase family. TBL subfamily.</text>
</comment>
<keyword evidence="12" id="KW-1185">Reference proteome</keyword>
<organism evidence="11 12">
    <name type="scientific">Rhododendron simsii</name>
    <name type="common">Sims's rhododendron</name>
    <dbReference type="NCBI Taxonomy" id="118357"/>
    <lineage>
        <taxon>Eukaryota</taxon>
        <taxon>Viridiplantae</taxon>
        <taxon>Streptophyta</taxon>
        <taxon>Embryophyta</taxon>
        <taxon>Tracheophyta</taxon>
        <taxon>Spermatophyta</taxon>
        <taxon>Magnoliopsida</taxon>
        <taxon>eudicotyledons</taxon>
        <taxon>Gunneridae</taxon>
        <taxon>Pentapetalae</taxon>
        <taxon>asterids</taxon>
        <taxon>Ericales</taxon>
        <taxon>Ericaceae</taxon>
        <taxon>Ericoideae</taxon>
        <taxon>Rhodoreae</taxon>
        <taxon>Rhododendron</taxon>
    </lineage>
</organism>
<evidence type="ECO:0000256" key="6">
    <source>
        <dbReference type="ARBA" id="ARBA00023136"/>
    </source>
</evidence>
<dbReference type="CDD" id="cd02440">
    <property type="entry name" value="AdoMet_MTases"/>
    <property type="match status" value="1"/>
</dbReference>
<dbReference type="PANTHER" id="PTHR32285:SF208">
    <property type="entry name" value="PROTEIN TRICHOME BIREFRINGENCE-LIKE 2"/>
    <property type="match status" value="1"/>
</dbReference>
<comment type="caution">
    <text evidence="11">The sequence shown here is derived from an EMBL/GenBank/DDBJ whole genome shotgun (WGS) entry which is preliminary data.</text>
</comment>
<feature type="domain" description="Trichome birefringence-like N-terminal" evidence="10">
    <location>
        <begin position="341"/>
        <end position="393"/>
    </location>
</feature>
<evidence type="ECO:0000256" key="4">
    <source>
        <dbReference type="ARBA" id="ARBA00022968"/>
    </source>
</evidence>
<evidence type="ECO:0000259" key="10">
    <source>
        <dbReference type="Pfam" id="PF14416"/>
    </source>
</evidence>
<dbReference type="Pfam" id="PF14416">
    <property type="entry name" value="PMR5N"/>
    <property type="match status" value="1"/>
</dbReference>
<dbReference type="GO" id="GO:0016020">
    <property type="term" value="C:membrane"/>
    <property type="evidence" value="ECO:0007669"/>
    <property type="project" value="UniProtKB-SubCell"/>
</dbReference>
<evidence type="ECO:0000313" key="11">
    <source>
        <dbReference type="EMBL" id="KAF7124353.1"/>
    </source>
</evidence>
<dbReference type="InterPro" id="IPR029962">
    <property type="entry name" value="TBL"/>
</dbReference>
<evidence type="ECO:0000256" key="2">
    <source>
        <dbReference type="ARBA" id="ARBA00007727"/>
    </source>
</evidence>
<evidence type="ECO:0000256" key="7">
    <source>
        <dbReference type="SAM" id="MobiDB-lite"/>
    </source>
</evidence>
<feature type="domain" description="Trichome birefringence-like C-terminal" evidence="9">
    <location>
        <begin position="394"/>
        <end position="426"/>
    </location>
</feature>
<dbReference type="GO" id="GO:0016413">
    <property type="term" value="F:O-acetyltransferase activity"/>
    <property type="evidence" value="ECO:0007669"/>
    <property type="project" value="InterPro"/>
</dbReference>
<dbReference type="InterPro" id="IPR025846">
    <property type="entry name" value="TBL_N"/>
</dbReference>
<protein>
    <submittedName>
        <fullName evidence="11">Uncharacterized protein</fullName>
    </submittedName>
</protein>
<dbReference type="OrthoDB" id="630188at2759"/>
<evidence type="ECO:0000259" key="9">
    <source>
        <dbReference type="Pfam" id="PF13839"/>
    </source>
</evidence>
<feature type="compositionally biased region" description="Low complexity" evidence="7">
    <location>
        <begin position="79"/>
        <end position="95"/>
    </location>
</feature>
<sequence length="897" mass="98742">MRNLAVSDQFPYCVSPRRKVVSGFSLGLVVSLIVLIVVLFNVSFKGPFFSPMFQGFSSSRVNNNSSASLVSWPFSFSSTTAFSSPPSNSSRVSGSIASDEDMQNSGDLRQNVYGEGNVVDKTHEVNGSVVGKKGDVLGSNGVGVNLGKTNGSLVNGDVLGSNGEGMSLGKTHVGNFSEKVKNGSLILVEGRVKEKTQFVYGSDIGKHANFTKSEGEGAVLGTTHAGNFSEKVENGSLTHAKGRVENGSEIGKKANSAKSEGEIAGLGMIRGGNFSEEVKNGSFGGGDVAGKSVNEVSLNTSVNKVTGDGHVGNLSNSNIGNISVPSNDPQPVKKQKDSVGNCDIFDGRWVRDETKPYYPASSCPFIDKDFDCHLNGRPDGEYLKWKWKPYGCDIPSFNATDFLERLRGKKLVFVGDSLNRNMWESLDYNCTVDFVSSPFLVREMSVNGTKGPLETLRLDLMDQTTSMYADADVVVFNTGHWWTHEKTARGEDYYQEGNHVYPRLKVLEAYKKALKTWARWVDKNIDGSRTQVIFRGFSVIHFRGGRWNSGGKCHKETKPIFNEKFLAKYPSKMKVLEHIVQEMKTTVIYLNISRLTDYRKDGHPSIYRRQYNTVEEQIAAVHFQDCSHWCLPGVPDTWNELLYASLLQAGKDYHLLHTSVFNDRRTTTVRFSSRGGGRCAALPNARRCLAALLLFMIAAREGNNVLDLCCGSGDLAFLLSEKVGPNGKVIGLDFSKEQLSVASSRQHSRSKACYNNIEWVEGNALELPFSDCYFDAITMGYGLRNVINFHKAMEEMYRVLKPSSKVSILDFNKSTDTFSASIQEWMIDNVVVPVANGYGLAEEYKYLKSSIQDFLTEITVYSAAGKELEELALEVGFANSKHFEIGGGLMGNLVATR</sequence>
<dbReference type="AlphaFoldDB" id="A0A834L938"/>
<dbReference type="InterPro" id="IPR026057">
    <property type="entry name" value="TBL_C"/>
</dbReference>
<dbReference type="SUPFAM" id="SSF53335">
    <property type="entry name" value="S-adenosyl-L-methionine-dependent methyltransferases"/>
    <property type="match status" value="1"/>
</dbReference>
<dbReference type="Pfam" id="PF13839">
    <property type="entry name" value="PC-Esterase"/>
    <property type="match status" value="2"/>
</dbReference>
<feature type="region of interest" description="Disordered" evidence="7">
    <location>
        <begin position="307"/>
        <end position="338"/>
    </location>
</feature>
<reference evidence="11" key="1">
    <citation type="submission" date="2019-11" db="EMBL/GenBank/DDBJ databases">
        <authorList>
            <person name="Liu Y."/>
            <person name="Hou J."/>
            <person name="Li T.-Q."/>
            <person name="Guan C.-H."/>
            <person name="Wu X."/>
            <person name="Wu H.-Z."/>
            <person name="Ling F."/>
            <person name="Zhang R."/>
            <person name="Shi X.-G."/>
            <person name="Ren J.-P."/>
            <person name="Chen E.-F."/>
            <person name="Sun J.-M."/>
        </authorList>
    </citation>
    <scope>NUCLEOTIDE SEQUENCE</scope>
    <source>
        <strain evidence="11">Adult_tree_wgs_1</strain>
        <tissue evidence="11">Leaves</tissue>
    </source>
</reference>
<feature type="region of interest" description="Disordered" evidence="7">
    <location>
        <begin position="79"/>
        <end position="110"/>
    </location>
</feature>
<dbReference type="InterPro" id="IPR029063">
    <property type="entry name" value="SAM-dependent_MTases_sf"/>
</dbReference>
<dbReference type="EMBL" id="WJXA01000012">
    <property type="protein sequence ID" value="KAF7124353.1"/>
    <property type="molecule type" value="Genomic_DNA"/>
</dbReference>
<dbReference type="GO" id="GO:0005794">
    <property type="term" value="C:Golgi apparatus"/>
    <property type="evidence" value="ECO:0007669"/>
    <property type="project" value="TreeGrafter"/>
</dbReference>
<comment type="subcellular location">
    <subcellularLocation>
        <location evidence="1">Membrane</location>
        <topology evidence="1">Single-pass membrane protein</topology>
    </subcellularLocation>
</comment>
<name>A0A834L938_RHOSS</name>
<dbReference type="Proteomes" id="UP000626092">
    <property type="component" value="Unassembled WGS sequence"/>
</dbReference>
<keyword evidence="3 8" id="KW-0812">Transmembrane</keyword>
<accession>A0A834L938</accession>
<feature type="transmembrane region" description="Helical" evidence="8">
    <location>
        <begin position="20"/>
        <end position="44"/>
    </location>
</feature>
<proteinExistence type="inferred from homology"/>
<dbReference type="PROSITE" id="PS51608">
    <property type="entry name" value="SAM_MT_UBIE"/>
    <property type="match status" value="1"/>
</dbReference>
<evidence type="ECO:0000256" key="8">
    <source>
        <dbReference type="SAM" id="Phobius"/>
    </source>
</evidence>
<feature type="domain" description="Trichome birefringence-like C-terminal" evidence="9">
    <location>
        <begin position="427"/>
        <end position="644"/>
    </location>
</feature>
<evidence type="ECO:0000256" key="3">
    <source>
        <dbReference type="ARBA" id="ARBA00022692"/>
    </source>
</evidence>
<keyword evidence="6 8" id="KW-0472">Membrane</keyword>
<evidence type="ECO:0000256" key="5">
    <source>
        <dbReference type="ARBA" id="ARBA00022989"/>
    </source>
</evidence>
<dbReference type="PANTHER" id="PTHR32285">
    <property type="entry name" value="PROTEIN TRICHOME BIREFRINGENCE-LIKE 9-RELATED"/>
    <property type="match status" value="1"/>
</dbReference>
<dbReference type="GO" id="GO:0008168">
    <property type="term" value="F:methyltransferase activity"/>
    <property type="evidence" value="ECO:0007669"/>
    <property type="project" value="InterPro"/>
</dbReference>